<evidence type="ECO:0000256" key="3">
    <source>
        <dbReference type="ARBA" id="ARBA00022692"/>
    </source>
</evidence>
<dbReference type="PROSITE" id="PS00237">
    <property type="entry name" value="G_PROTEIN_RECEP_F1_1"/>
    <property type="match status" value="1"/>
</dbReference>
<sequence>AALTSLLSLLIVVGNGLIIVSVALVKKLRQPANYLIVSLALSDFLVGLVVLPLTIVYDIMGEWVFGPNVCDVHVSFDVICCTASIMNLCMISIDRYLMITQPMTYPKRRTGKLMLLLIATAWLLSCLVIIPALFGFTKNVKDGKTCLISQERWFTIYSTLGAFYLPLAVMLCMYWKIYLEASRFNSRHRIVVVDVDKVKDSVFDDDTISSSGDEFVAADSVGKCGSEVEESLDGKRTLDGGYDRKTYSLPDRAHAHRNGGVNGGSKRANGVNGVELIRCESGIALEERNGASRHQRANGVEWRPTVFNQIRRRVSLATSRDRMRNVKATRTLGIVVGAFTFCWLPFFIVTFLRLYSAMAGELHVRFVLWLGYLNSALNPLIYIGFSPDLRETFRFLICC</sequence>
<keyword evidence="7" id="KW-1015">Disulfide bond</keyword>
<dbReference type="AlphaFoldDB" id="H2YI97"/>
<proteinExistence type="inferred from homology"/>
<protein>
    <recommendedName>
        <fullName evidence="12">G-protein coupled receptors family 1 profile domain-containing protein</fullName>
    </recommendedName>
</protein>
<dbReference type="InterPro" id="IPR017452">
    <property type="entry name" value="GPCR_Rhodpsn_7TM"/>
</dbReference>
<dbReference type="SUPFAM" id="SSF81321">
    <property type="entry name" value="Family A G protein-coupled receptor-like"/>
    <property type="match status" value="1"/>
</dbReference>
<keyword evidence="14" id="KW-1185">Reference proteome</keyword>
<evidence type="ECO:0000256" key="8">
    <source>
        <dbReference type="ARBA" id="ARBA00023170"/>
    </source>
</evidence>
<evidence type="ECO:0000256" key="2">
    <source>
        <dbReference type="ARBA" id="ARBA00022475"/>
    </source>
</evidence>
<keyword evidence="8 10" id="KW-0675">Receptor</keyword>
<dbReference type="PROSITE" id="PS50262">
    <property type="entry name" value="G_PROTEIN_RECEP_F1_2"/>
    <property type="match status" value="1"/>
</dbReference>
<keyword evidence="9 10" id="KW-0807">Transducer</keyword>
<dbReference type="Pfam" id="PF00001">
    <property type="entry name" value="7tm_1"/>
    <property type="match status" value="1"/>
</dbReference>
<dbReference type="CDD" id="cd15329">
    <property type="entry name" value="7tmA_5-HT7"/>
    <property type="match status" value="1"/>
</dbReference>
<evidence type="ECO:0000256" key="11">
    <source>
        <dbReference type="SAM" id="Phobius"/>
    </source>
</evidence>
<feature type="transmembrane region" description="Helical" evidence="11">
    <location>
        <begin position="332"/>
        <end position="354"/>
    </location>
</feature>
<reference evidence="14" key="1">
    <citation type="submission" date="2003-08" db="EMBL/GenBank/DDBJ databases">
        <authorList>
            <person name="Birren B."/>
            <person name="Nusbaum C."/>
            <person name="Abebe A."/>
            <person name="Abouelleil A."/>
            <person name="Adekoya E."/>
            <person name="Ait-zahra M."/>
            <person name="Allen N."/>
            <person name="Allen T."/>
            <person name="An P."/>
            <person name="Anderson M."/>
            <person name="Anderson S."/>
            <person name="Arachchi H."/>
            <person name="Armbruster J."/>
            <person name="Bachantsang P."/>
            <person name="Baldwin J."/>
            <person name="Barry A."/>
            <person name="Bayul T."/>
            <person name="Blitshsteyn B."/>
            <person name="Bloom T."/>
            <person name="Blye J."/>
            <person name="Boguslavskiy L."/>
            <person name="Borowsky M."/>
            <person name="Boukhgalter B."/>
            <person name="Brunache A."/>
            <person name="Butler J."/>
            <person name="Calixte N."/>
            <person name="Calvo S."/>
            <person name="Camarata J."/>
            <person name="Campo K."/>
            <person name="Chang J."/>
            <person name="Cheshatsang Y."/>
            <person name="Citroen M."/>
            <person name="Collymore A."/>
            <person name="Considine T."/>
            <person name="Cook A."/>
            <person name="Cooke P."/>
            <person name="Corum B."/>
            <person name="Cuomo C."/>
            <person name="David R."/>
            <person name="Dawoe T."/>
            <person name="Degray S."/>
            <person name="Dodge S."/>
            <person name="Dooley K."/>
            <person name="Dorje P."/>
            <person name="Dorjee K."/>
            <person name="Dorris L."/>
            <person name="Duffey N."/>
            <person name="Dupes A."/>
            <person name="Elkins T."/>
            <person name="Engels R."/>
            <person name="Erickson J."/>
            <person name="Farina A."/>
            <person name="Faro S."/>
            <person name="Ferreira P."/>
            <person name="Fischer H."/>
            <person name="Fitzgerald M."/>
            <person name="Foley K."/>
            <person name="Gage D."/>
            <person name="Galagan J."/>
            <person name="Gearin G."/>
            <person name="Gnerre S."/>
            <person name="Gnirke A."/>
            <person name="Goyette A."/>
            <person name="Graham J."/>
            <person name="Grandbois E."/>
            <person name="Gyaltsen K."/>
            <person name="Hafez N."/>
            <person name="Hagopian D."/>
            <person name="Hagos B."/>
            <person name="Hall J."/>
            <person name="Hatcher B."/>
            <person name="Heller A."/>
            <person name="Higgins H."/>
            <person name="Honan T."/>
            <person name="Horn A."/>
            <person name="Houde N."/>
            <person name="Hughes L."/>
            <person name="Hulme W."/>
            <person name="Husby E."/>
            <person name="Iliev I."/>
            <person name="Jaffe D."/>
            <person name="Jones C."/>
            <person name="Kamal M."/>
            <person name="Kamat A."/>
            <person name="Kamvysselis M."/>
            <person name="Karlsson E."/>
            <person name="Kells C."/>
            <person name="Kieu A."/>
            <person name="Kisner P."/>
            <person name="Kodira C."/>
            <person name="Kulbokas E."/>
            <person name="Labutti K."/>
            <person name="Lama D."/>
            <person name="Landers T."/>
            <person name="Leger J."/>
            <person name="Levine S."/>
            <person name="Lewis D."/>
            <person name="Lewis T."/>
            <person name="Lindblad-toh K."/>
            <person name="Liu X."/>
            <person name="Lokyitsang T."/>
            <person name="Lokyitsang Y."/>
            <person name="Lucien O."/>
            <person name="Lui A."/>
            <person name="Ma L.J."/>
            <person name="Mabbitt R."/>
            <person name="Macdonald J."/>
            <person name="Maclean C."/>
            <person name="Major J."/>
            <person name="Manning J."/>
            <person name="Marabella R."/>
            <person name="Maru K."/>
            <person name="Matthews C."/>
            <person name="Mauceli E."/>
            <person name="Mccarthy M."/>
            <person name="Mcdonough S."/>
            <person name="Mcghee T."/>
            <person name="Meldrim J."/>
            <person name="Meneus L."/>
            <person name="Mesirov J."/>
            <person name="Mihalev A."/>
            <person name="Mihova T."/>
            <person name="Mikkelsen T."/>
            <person name="Mlenga V."/>
            <person name="Moru K."/>
            <person name="Mozes J."/>
            <person name="Mulrain L."/>
            <person name="Munson G."/>
            <person name="Naylor J."/>
            <person name="Newes C."/>
            <person name="Nguyen C."/>
            <person name="Nguyen N."/>
            <person name="Nguyen T."/>
            <person name="Nicol R."/>
            <person name="Nielsen C."/>
            <person name="Nizzari M."/>
            <person name="Norbu C."/>
            <person name="Norbu N."/>
            <person name="O'donnell P."/>
            <person name="Okoawo O."/>
            <person name="O'leary S."/>
            <person name="Omotosho B."/>
            <person name="O'neill K."/>
            <person name="Osman S."/>
            <person name="Parker S."/>
            <person name="Perrin D."/>
            <person name="Phunkhang P."/>
            <person name="Piqani B."/>
            <person name="Purcell S."/>
            <person name="Rachupka T."/>
            <person name="Ramasamy U."/>
            <person name="Rameau R."/>
            <person name="Ray V."/>
            <person name="Raymond C."/>
            <person name="Retta R."/>
            <person name="Richardson S."/>
            <person name="Rise C."/>
            <person name="Rodriguez J."/>
            <person name="Rogers J."/>
            <person name="Rogov P."/>
            <person name="Rutman M."/>
            <person name="Schupbach R."/>
            <person name="Seaman C."/>
            <person name="Settipalli S."/>
            <person name="Sharpe T."/>
            <person name="Sheridan J."/>
            <person name="Sherpa N."/>
            <person name="Shi J."/>
            <person name="Smirnov S."/>
            <person name="Smith C."/>
            <person name="Sougnez C."/>
            <person name="Spencer B."/>
            <person name="Stalker J."/>
            <person name="Stange-thomann N."/>
            <person name="Stavropoulos S."/>
            <person name="Stetson K."/>
            <person name="Stone C."/>
            <person name="Stone S."/>
            <person name="Stubbs M."/>
            <person name="Talamas J."/>
            <person name="Tchuinga P."/>
            <person name="Tenzing P."/>
            <person name="Tesfaye S."/>
            <person name="Theodore J."/>
            <person name="Thoulutsang Y."/>
            <person name="Topham K."/>
            <person name="Towey S."/>
            <person name="Tsamla T."/>
            <person name="Tsomo N."/>
            <person name="Vallee D."/>
            <person name="Vassiliev H."/>
            <person name="Venkataraman V."/>
            <person name="Vinson J."/>
            <person name="Vo A."/>
            <person name="Wade C."/>
            <person name="Wang S."/>
            <person name="Wangchuk T."/>
            <person name="Wangdi T."/>
            <person name="Whittaker C."/>
            <person name="Wilkinson J."/>
            <person name="Wu Y."/>
            <person name="Wyman D."/>
            <person name="Yadav S."/>
            <person name="Yang S."/>
            <person name="Yang X."/>
            <person name="Yeager S."/>
            <person name="Yee E."/>
            <person name="Young G."/>
            <person name="Zainoun J."/>
            <person name="Zembeck L."/>
            <person name="Zimmer A."/>
            <person name="Zody M."/>
            <person name="Lander E."/>
        </authorList>
    </citation>
    <scope>NUCLEOTIDE SEQUENCE [LARGE SCALE GENOMIC DNA]</scope>
</reference>
<evidence type="ECO:0000256" key="10">
    <source>
        <dbReference type="RuleBase" id="RU000688"/>
    </source>
</evidence>
<dbReference type="Proteomes" id="UP000007875">
    <property type="component" value="Unassembled WGS sequence"/>
</dbReference>
<feature type="transmembrane region" description="Helical" evidence="11">
    <location>
        <begin position="32"/>
        <end position="60"/>
    </location>
</feature>
<keyword evidence="3 10" id="KW-0812">Transmembrane</keyword>
<dbReference type="PANTHER" id="PTHR24248">
    <property type="entry name" value="ADRENERGIC RECEPTOR-RELATED G-PROTEIN COUPLED RECEPTOR"/>
    <property type="match status" value="1"/>
</dbReference>
<keyword evidence="2" id="KW-1003">Cell membrane</keyword>
<evidence type="ECO:0000256" key="9">
    <source>
        <dbReference type="ARBA" id="ARBA00023224"/>
    </source>
</evidence>
<dbReference type="GeneTree" id="ENSGT01010000222287"/>
<evidence type="ECO:0000256" key="6">
    <source>
        <dbReference type="ARBA" id="ARBA00023136"/>
    </source>
</evidence>
<feature type="transmembrane region" description="Helical" evidence="11">
    <location>
        <begin position="154"/>
        <end position="179"/>
    </location>
</feature>
<dbReference type="PRINTS" id="PR00237">
    <property type="entry name" value="GPCRRHODOPSN"/>
</dbReference>
<feature type="transmembrane region" description="Helical" evidence="11">
    <location>
        <begin position="72"/>
        <end position="93"/>
    </location>
</feature>
<feature type="transmembrane region" description="Helical" evidence="11">
    <location>
        <begin position="366"/>
        <end position="385"/>
    </location>
</feature>
<keyword evidence="5 10" id="KW-0297">G-protein coupled receptor</keyword>
<dbReference type="GO" id="GO:0071880">
    <property type="term" value="P:adenylate cyclase-activating adrenergic receptor signaling pathway"/>
    <property type="evidence" value="ECO:0007669"/>
    <property type="project" value="TreeGrafter"/>
</dbReference>
<keyword evidence="4 11" id="KW-1133">Transmembrane helix</keyword>
<name>H2YI97_CIOSA</name>
<evidence type="ECO:0000256" key="5">
    <source>
        <dbReference type="ARBA" id="ARBA00023040"/>
    </source>
</evidence>
<evidence type="ECO:0000256" key="7">
    <source>
        <dbReference type="ARBA" id="ARBA00023157"/>
    </source>
</evidence>
<keyword evidence="6 11" id="KW-0472">Membrane</keyword>
<evidence type="ECO:0000256" key="4">
    <source>
        <dbReference type="ARBA" id="ARBA00022989"/>
    </source>
</evidence>
<dbReference type="Ensembl" id="ENSCSAVT00000005117.1">
    <property type="protein sequence ID" value="ENSCSAVP00000005046.1"/>
    <property type="gene ID" value="ENSCSAVG00000003007.1"/>
</dbReference>
<dbReference type="PANTHER" id="PTHR24248:SF199">
    <property type="entry name" value="IP13425P-RELATED"/>
    <property type="match status" value="1"/>
</dbReference>
<reference evidence="13" key="2">
    <citation type="submission" date="2025-08" db="UniProtKB">
        <authorList>
            <consortium name="Ensembl"/>
        </authorList>
    </citation>
    <scope>IDENTIFICATION</scope>
</reference>
<reference evidence="13" key="3">
    <citation type="submission" date="2025-09" db="UniProtKB">
        <authorList>
            <consortium name="Ensembl"/>
        </authorList>
    </citation>
    <scope>IDENTIFICATION</scope>
</reference>
<dbReference type="GO" id="GO:0004993">
    <property type="term" value="F:G protein-coupled serotonin receptor activity"/>
    <property type="evidence" value="ECO:0007669"/>
    <property type="project" value="UniProtKB-ARBA"/>
</dbReference>
<dbReference type="SMART" id="SM01381">
    <property type="entry name" value="7TM_GPCR_Srsx"/>
    <property type="match status" value="1"/>
</dbReference>
<accession>H2YI97</accession>
<feature type="domain" description="G-protein coupled receptors family 1 profile" evidence="12">
    <location>
        <begin position="14"/>
        <end position="382"/>
    </location>
</feature>
<dbReference type="Gene3D" id="1.20.1070.10">
    <property type="entry name" value="Rhodopsin 7-helix transmembrane proteins"/>
    <property type="match status" value="2"/>
</dbReference>
<dbReference type="GO" id="GO:0043410">
    <property type="term" value="P:positive regulation of MAPK cascade"/>
    <property type="evidence" value="ECO:0007669"/>
    <property type="project" value="TreeGrafter"/>
</dbReference>
<dbReference type="GO" id="GO:0005886">
    <property type="term" value="C:plasma membrane"/>
    <property type="evidence" value="ECO:0007669"/>
    <property type="project" value="UniProtKB-SubCell"/>
</dbReference>
<evidence type="ECO:0000313" key="14">
    <source>
        <dbReference type="Proteomes" id="UP000007875"/>
    </source>
</evidence>
<dbReference type="InterPro" id="IPR000276">
    <property type="entry name" value="GPCR_Rhodpsn"/>
</dbReference>
<comment type="subcellular location">
    <subcellularLocation>
        <location evidence="1">Cell membrane</location>
        <topology evidence="1">Multi-pass membrane protein</topology>
    </subcellularLocation>
</comment>
<evidence type="ECO:0000259" key="12">
    <source>
        <dbReference type="PROSITE" id="PS50262"/>
    </source>
</evidence>
<feature type="transmembrane region" description="Helical" evidence="11">
    <location>
        <begin position="6"/>
        <end position="25"/>
    </location>
</feature>
<feature type="transmembrane region" description="Helical" evidence="11">
    <location>
        <begin position="113"/>
        <end position="134"/>
    </location>
</feature>
<evidence type="ECO:0000256" key="1">
    <source>
        <dbReference type="ARBA" id="ARBA00004651"/>
    </source>
</evidence>
<comment type="similarity">
    <text evidence="10">Belongs to the G-protein coupled receptor 1 family.</text>
</comment>
<evidence type="ECO:0000313" key="13">
    <source>
        <dbReference type="Ensembl" id="ENSCSAVP00000005046.1"/>
    </source>
</evidence>
<organism evidence="13 14">
    <name type="scientific">Ciona savignyi</name>
    <name type="common">Pacific transparent sea squirt</name>
    <dbReference type="NCBI Taxonomy" id="51511"/>
    <lineage>
        <taxon>Eukaryota</taxon>
        <taxon>Metazoa</taxon>
        <taxon>Chordata</taxon>
        <taxon>Tunicata</taxon>
        <taxon>Ascidiacea</taxon>
        <taxon>Phlebobranchia</taxon>
        <taxon>Cionidae</taxon>
        <taxon>Ciona</taxon>
    </lineage>
</organism>